<dbReference type="EMBL" id="JACHLP010000004">
    <property type="protein sequence ID" value="MBB4843566.1"/>
    <property type="molecule type" value="Genomic_DNA"/>
</dbReference>
<proteinExistence type="predicted"/>
<dbReference type="AlphaFoldDB" id="A0A840L6B1"/>
<keyword evidence="2" id="KW-1185">Reference proteome</keyword>
<gene>
    <name evidence="1" type="ORF">HNP55_002089</name>
</gene>
<name>A0A840L6B1_9BURK</name>
<evidence type="ECO:0000313" key="2">
    <source>
        <dbReference type="Proteomes" id="UP000562027"/>
    </source>
</evidence>
<organism evidence="1 2">
    <name type="scientific">Roseateles oligotrophus</name>
    <dbReference type="NCBI Taxonomy" id="1769250"/>
    <lineage>
        <taxon>Bacteria</taxon>
        <taxon>Pseudomonadati</taxon>
        <taxon>Pseudomonadota</taxon>
        <taxon>Betaproteobacteria</taxon>
        <taxon>Burkholderiales</taxon>
        <taxon>Sphaerotilaceae</taxon>
        <taxon>Roseateles</taxon>
    </lineage>
</organism>
<protein>
    <submittedName>
        <fullName evidence="1">Tetratricopeptide (TPR) repeat protein</fullName>
    </submittedName>
</protein>
<reference evidence="1 2" key="1">
    <citation type="submission" date="2020-08" db="EMBL/GenBank/DDBJ databases">
        <title>Functional genomics of gut bacteria from endangered species of beetles.</title>
        <authorList>
            <person name="Carlos-Shanley C."/>
        </authorList>
    </citation>
    <scope>NUCLEOTIDE SEQUENCE [LARGE SCALE GENOMIC DNA]</scope>
    <source>
        <strain evidence="1 2">S00239</strain>
    </source>
</reference>
<evidence type="ECO:0000313" key="1">
    <source>
        <dbReference type="EMBL" id="MBB4843566.1"/>
    </source>
</evidence>
<comment type="caution">
    <text evidence="1">The sequence shown here is derived from an EMBL/GenBank/DDBJ whole genome shotgun (WGS) entry which is preliminary data.</text>
</comment>
<accession>A0A840L6B1</accession>
<dbReference type="Proteomes" id="UP000562027">
    <property type="component" value="Unassembled WGS sequence"/>
</dbReference>
<dbReference type="InterPro" id="IPR011990">
    <property type="entry name" value="TPR-like_helical_dom_sf"/>
</dbReference>
<dbReference type="SUPFAM" id="SSF48452">
    <property type="entry name" value="TPR-like"/>
    <property type="match status" value="1"/>
</dbReference>
<sequence length="165" mass="17325">MTQATTPTTLHAQQHLGEMTNERGPIESLSAEGALLLAEARNRAFAEVARGHLDMGLSVLHEALSQEPLAHDLLSDMAALLLSAGKLVEAQAAAERALLLQPIHGASLYTLAFALSGQGQILRGKEALELLLQGPALGNLMDEAPELADIARVELARLDALIGAA</sequence>
<dbReference type="Gene3D" id="1.25.40.10">
    <property type="entry name" value="Tetratricopeptide repeat domain"/>
    <property type="match status" value="1"/>
</dbReference>